<dbReference type="Gene3D" id="3.60.15.10">
    <property type="entry name" value="Ribonuclease Z/Hydroxyacylglutathione hydrolase-like"/>
    <property type="match status" value="2"/>
</dbReference>
<sequence length="198" mass="21942">MKITIVYDNHADKGLKSGWGFSCLIEAKEKILFDTGDSGENLIYNLRQLNIQPENIAAVVISHNHWDHTGGLKEFLKLNNSAEVFRPKSFSKPTEISIGVHSTGALGTFIKEQSLVVNTEKGNIVITGCAHPGLRNIIKKSKELGEIYGVIGGFHGFSKLEKLQGIKLIAPCHCTKYTQQIRTEYPTEFVDIKAGKYP</sequence>
<dbReference type="InterPro" id="IPR041712">
    <property type="entry name" value="DHPS-like_MBL-fold"/>
</dbReference>
<dbReference type="PANTHER" id="PTHR13754:SF13">
    <property type="entry name" value="METALLO-BETA-LACTAMASE SUPERFAMILY PROTEIN (AFU_ORTHOLOGUE AFUA_3G07630)"/>
    <property type="match status" value="1"/>
</dbReference>
<dbReference type="SUPFAM" id="SSF56281">
    <property type="entry name" value="Metallo-hydrolase/oxidoreductase"/>
    <property type="match status" value="1"/>
</dbReference>
<evidence type="ECO:0000259" key="1">
    <source>
        <dbReference type="Pfam" id="PF00753"/>
    </source>
</evidence>
<feature type="domain" description="Metallo-beta-lactamase" evidence="1">
    <location>
        <begin position="27"/>
        <end position="78"/>
    </location>
</feature>
<reference evidence="2" key="1">
    <citation type="journal article" date="2014" name="Front. Microbiol.">
        <title>High frequency of phylogenetically diverse reductive dehalogenase-homologous genes in deep subseafloor sedimentary metagenomes.</title>
        <authorList>
            <person name="Kawai M."/>
            <person name="Futagami T."/>
            <person name="Toyoda A."/>
            <person name="Takaki Y."/>
            <person name="Nishi S."/>
            <person name="Hori S."/>
            <person name="Arai W."/>
            <person name="Tsubouchi T."/>
            <person name="Morono Y."/>
            <person name="Uchiyama I."/>
            <person name="Ito T."/>
            <person name="Fujiyama A."/>
            <person name="Inagaki F."/>
            <person name="Takami H."/>
        </authorList>
    </citation>
    <scope>NUCLEOTIDE SEQUENCE</scope>
    <source>
        <strain evidence="2">Expedition CK06-06</strain>
    </source>
</reference>
<proteinExistence type="predicted"/>
<evidence type="ECO:0000313" key="2">
    <source>
        <dbReference type="EMBL" id="GAH98129.1"/>
    </source>
</evidence>
<accession>X1L6S4</accession>
<dbReference type="GO" id="GO:0016740">
    <property type="term" value="F:transferase activity"/>
    <property type="evidence" value="ECO:0007669"/>
    <property type="project" value="TreeGrafter"/>
</dbReference>
<gene>
    <name evidence="2" type="ORF">S06H3_04539</name>
</gene>
<dbReference type="InterPro" id="IPR001279">
    <property type="entry name" value="Metallo-B-lactamas"/>
</dbReference>
<organism evidence="2">
    <name type="scientific">marine sediment metagenome</name>
    <dbReference type="NCBI Taxonomy" id="412755"/>
    <lineage>
        <taxon>unclassified sequences</taxon>
        <taxon>metagenomes</taxon>
        <taxon>ecological metagenomes</taxon>
    </lineage>
</organism>
<dbReference type="Pfam" id="PF00753">
    <property type="entry name" value="Lactamase_B"/>
    <property type="match status" value="1"/>
</dbReference>
<dbReference type="EMBL" id="BARV01001602">
    <property type="protein sequence ID" value="GAH98129.1"/>
    <property type="molecule type" value="Genomic_DNA"/>
</dbReference>
<dbReference type="InterPro" id="IPR036866">
    <property type="entry name" value="RibonucZ/Hydroxyglut_hydro"/>
</dbReference>
<dbReference type="AlphaFoldDB" id="X1L6S4"/>
<protein>
    <recommendedName>
        <fullName evidence="1">Metallo-beta-lactamase domain-containing protein</fullName>
    </recommendedName>
</protein>
<dbReference type="PANTHER" id="PTHR13754">
    <property type="entry name" value="METALLO-BETA-LACTAMASE SUPERFAMILY PROTEIN"/>
    <property type="match status" value="1"/>
</dbReference>
<dbReference type="InterPro" id="IPR052926">
    <property type="entry name" value="Metallo-beta-lactamase_dom"/>
</dbReference>
<name>X1L6S4_9ZZZZ</name>
<comment type="caution">
    <text evidence="2">The sequence shown here is derived from an EMBL/GenBank/DDBJ whole genome shotgun (WGS) entry which is preliminary data.</text>
</comment>
<dbReference type="CDD" id="cd07713">
    <property type="entry name" value="DHPS-like_MBL-fold"/>
    <property type="match status" value="1"/>
</dbReference>